<keyword evidence="1" id="KW-1133">Transmembrane helix</keyword>
<dbReference type="EMBL" id="HBJA01047526">
    <property type="protein sequence ID" value="CAE0805614.1"/>
    <property type="molecule type" value="Transcribed_RNA"/>
</dbReference>
<reference evidence="2" key="1">
    <citation type="submission" date="2021-01" db="EMBL/GenBank/DDBJ databases">
        <authorList>
            <person name="Corre E."/>
            <person name="Pelletier E."/>
            <person name="Niang G."/>
            <person name="Scheremetjew M."/>
            <person name="Finn R."/>
            <person name="Kale V."/>
            <person name="Holt S."/>
            <person name="Cochrane G."/>
            <person name="Meng A."/>
            <person name="Brown T."/>
            <person name="Cohen L."/>
        </authorList>
    </citation>
    <scope>NUCLEOTIDE SEQUENCE</scope>
    <source>
        <strain evidence="2">CCMP1594</strain>
    </source>
</reference>
<protein>
    <submittedName>
        <fullName evidence="2">Uncharacterized protein</fullName>
    </submittedName>
</protein>
<sequence>MCIDVCACVHTCMHVGACVCLYASSLMHLVYPAASCCAVHAHMFIIMALGAATEFCFVIELLFLCFLAVWLLWQQSSASPLCTLNLLLRDTFLNLNHCHSITSSTFCLS</sequence>
<feature type="transmembrane region" description="Helical" evidence="1">
    <location>
        <begin position="55"/>
        <end position="73"/>
    </location>
</feature>
<keyword evidence="1" id="KW-0812">Transmembrane</keyword>
<organism evidence="2">
    <name type="scientific">Eutreptiella gymnastica</name>
    <dbReference type="NCBI Taxonomy" id="73025"/>
    <lineage>
        <taxon>Eukaryota</taxon>
        <taxon>Discoba</taxon>
        <taxon>Euglenozoa</taxon>
        <taxon>Euglenida</taxon>
        <taxon>Spirocuta</taxon>
        <taxon>Euglenophyceae</taxon>
        <taxon>Eutreptiales</taxon>
        <taxon>Eutreptiaceae</taxon>
        <taxon>Eutreptiella</taxon>
    </lineage>
</organism>
<gene>
    <name evidence="2" type="ORF">EGYM00163_LOCUS16740</name>
</gene>
<proteinExistence type="predicted"/>
<evidence type="ECO:0000313" key="2">
    <source>
        <dbReference type="EMBL" id="CAE0805614.1"/>
    </source>
</evidence>
<accession>A0A7S4CT27</accession>
<dbReference type="AlphaFoldDB" id="A0A7S4CT27"/>
<keyword evidence="1" id="KW-0472">Membrane</keyword>
<name>A0A7S4CT27_9EUGL</name>
<evidence type="ECO:0000256" key="1">
    <source>
        <dbReference type="SAM" id="Phobius"/>
    </source>
</evidence>